<dbReference type="Proteomes" id="UP000011713">
    <property type="component" value="Unassembled WGS sequence"/>
</dbReference>
<dbReference type="InParanoid" id="M4C390"/>
<reference evidence="2" key="1">
    <citation type="journal article" date="2010" name="Science">
        <title>Signatures of adaptation to obligate biotrophy in the Hyaloperonospora arabidopsidis genome.</title>
        <authorList>
            <person name="Baxter L."/>
            <person name="Tripathy S."/>
            <person name="Ishaque N."/>
            <person name="Boot N."/>
            <person name="Cabral A."/>
            <person name="Kemen E."/>
            <person name="Thines M."/>
            <person name="Ah-Fong A."/>
            <person name="Anderson R."/>
            <person name="Badejoko W."/>
            <person name="Bittner-Eddy P."/>
            <person name="Boore J.L."/>
            <person name="Chibucos M.C."/>
            <person name="Coates M."/>
            <person name="Dehal P."/>
            <person name="Delehaunty K."/>
            <person name="Dong S."/>
            <person name="Downton P."/>
            <person name="Dumas B."/>
            <person name="Fabro G."/>
            <person name="Fronick C."/>
            <person name="Fuerstenberg S.I."/>
            <person name="Fulton L."/>
            <person name="Gaulin E."/>
            <person name="Govers F."/>
            <person name="Hughes L."/>
            <person name="Humphray S."/>
            <person name="Jiang R.H."/>
            <person name="Judelson H."/>
            <person name="Kamoun S."/>
            <person name="Kyung K."/>
            <person name="Meijer H."/>
            <person name="Minx P."/>
            <person name="Morris P."/>
            <person name="Nelson J."/>
            <person name="Phuntumart V."/>
            <person name="Qutob D."/>
            <person name="Rehmany A."/>
            <person name="Rougon-Cardoso A."/>
            <person name="Ryden P."/>
            <person name="Torto-Alalibo T."/>
            <person name="Studholme D."/>
            <person name="Wang Y."/>
            <person name="Win J."/>
            <person name="Wood J."/>
            <person name="Clifton S.W."/>
            <person name="Rogers J."/>
            <person name="Van den Ackerveken G."/>
            <person name="Jones J.D."/>
            <person name="McDowell J.M."/>
            <person name="Beynon J."/>
            <person name="Tyler B.M."/>
        </authorList>
    </citation>
    <scope>NUCLEOTIDE SEQUENCE [LARGE SCALE GENOMIC DNA]</scope>
    <source>
        <strain evidence="2">Emoy2</strain>
    </source>
</reference>
<protein>
    <submittedName>
        <fullName evidence="1">Uncharacterized protein</fullName>
    </submittedName>
</protein>
<organism evidence="1 2">
    <name type="scientific">Hyaloperonospora arabidopsidis (strain Emoy2)</name>
    <name type="common">Downy mildew agent</name>
    <name type="synonym">Peronospora arabidopsidis</name>
    <dbReference type="NCBI Taxonomy" id="559515"/>
    <lineage>
        <taxon>Eukaryota</taxon>
        <taxon>Sar</taxon>
        <taxon>Stramenopiles</taxon>
        <taxon>Oomycota</taxon>
        <taxon>Peronosporomycetes</taxon>
        <taxon>Peronosporales</taxon>
        <taxon>Peronosporaceae</taxon>
        <taxon>Hyaloperonospora</taxon>
    </lineage>
</organism>
<dbReference type="AlphaFoldDB" id="M4C390"/>
<accession>M4C390</accession>
<keyword evidence="2" id="KW-1185">Reference proteome</keyword>
<reference evidence="1" key="2">
    <citation type="submission" date="2015-06" db="UniProtKB">
        <authorList>
            <consortium name="EnsemblProtists"/>
        </authorList>
    </citation>
    <scope>IDENTIFICATION</scope>
    <source>
        <strain evidence="1">Emoy2</strain>
    </source>
</reference>
<name>M4C390_HYAAE</name>
<proteinExistence type="predicted"/>
<evidence type="ECO:0000313" key="1">
    <source>
        <dbReference type="EnsemblProtists" id="HpaP813557"/>
    </source>
</evidence>
<dbReference type="EnsemblProtists" id="HpaT813557">
    <property type="protein sequence ID" value="HpaP813557"/>
    <property type="gene ID" value="HpaG813557"/>
</dbReference>
<evidence type="ECO:0000313" key="2">
    <source>
        <dbReference type="Proteomes" id="UP000011713"/>
    </source>
</evidence>
<dbReference type="HOGENOM" id="CLU_1889771_0_0_1"/>
<sequence length="135" mass="14139">MESLGYKAKPTLTAEDFKVPPSAHVTTTKHNIKTDSHKENLEPYTLDGTVHYDTVAAPVGDLSSQAKAEAAVVYNGIMKAASSAIAAVSGAAAKKYDAESSNCFPGCIPKSASLSDSSHGRSYFCLGACQLRQSP</sequence>
<dbReference type="EMBL" id="JH598155">
    <property type="status" value="NOT_ANNOTATED_CDS"/>
    <property type="molecule type" value="Genomic_DNA"/>
</dbReference>
<dbReference type="VEuPathDB" id="FungiDB:HpaG813557"/>